<dbReference type="GO" id="GO:0006281">
    <property type="term" value="P:DNA repair"/>
    <property type="evidence" value="ECO:0007669"/>
    <property type="project" value="InterPro"/>
</dbReference>
<dbReference type="EMBL" id="CP033970">
    <property type="protein sequence ID" value="AZG15618.1"/>
    <property type="molecule type" value="Genomic_DNA"/>
</dbReference>
<name>A0A3G8H5E8_9BURK</name>
<dbReference type="AlphaFoldDB" id="A0A3G8H5E8"/>
<dbReference type="Proteomes" id="UP000270411">
    <property type="component" value="Chromosome 2"/>
</dbReference>
<evidence type="ECO:0000256" key="1">
    <source>
        <dbReference type="ARBA" id="ARBA00022763"/>
    </source>
</evidence>
<keyword evidence="1" id="KW-0227">DNA damage</keyword>
<dbReference type="KEGG" id="cpau:EHF44_19290"/>
<dbReference type="InterPro" id="IPR001126">
    <property type="entry name" value="UmuC"/>
</dbReference>
<dbReference type="Pfam" id="PF00817">
    <property type="entry name" value="IMS"/>
    <property type="match status" value="1"/>
</dbReference>
<dbReference type="PANTHER" id="PTHR35369:SF2">
    <property type="entry name" value="BLR3025 PROTEIN"/>
    <property type="match status" value="1"/>
</dbReference>
<proteinExistence type="predicted"/>
<organism evidence="3 4">
    <name type="scientific">Cupriavidus pauculus</name>
    <dbReference type="NCBI Taxonomy" id="82633"/>
    <lineage>
        <taxon>Bacteria</taxon>
        <taxon>Pseudomonadati</taxon>
        <taxon>Pseudomonadota</taxon>
        <taxon>Betaproteobacteria</taxon>
        <taxon>Burkholderiales</taxon>
        <taxon>Burkholderiaceae</taxon>
        <taxon>Cupriavidus</taxon>
    </lineage>
</organism>
<sequence>MTYWIAVHLPRLPLDALQPSWPEPAGPPGPAAPGIGTLHKLPVAVVEHERVVLANGPAMALGVCYGMRRGGVQALSADVVQLERGLAAEADLLTSVALTLLHFTPAVTIDTEPESATVMLDVTASLRLFGGHRALCRQVRARVRQLGTFAQVGSGTTAQGAAWLARQPVRRTPRGIVRPARRAIQPARMTRLLDRLPVDCLHAYTDPEWLEGIGCRTLAQVRRLPRAGLSRRIGTELLARLDQAYGHAPSGFAWFEAPPAFAQRMELPGRIEAADGVLAGAQRLLLALSGWLAAQQAGVTRCVLVLEHERYRLGEDTDSTPVPLALAQPSRDPVHLSKLLREKLDKVRFHAPVSGLGLRVEAMETCLPQSDSLFPEPGAEPAELGRLLDTLVARLGRDNVLQPQPLADHRPECANRWGPLGDAPARAPAPGALPPERPLWLLESPQALRVEKHRPVYQGPLVMLTRPERIEAGWWDGGLATRDYFIAERADGLRCWVYRERPGRPTRDGQEDGGDYRWFLHGLFA</sequence>
<dbReference type="CDD" id="cd03468">
    <property type="entry name" value="PolY_like"/>
    <property type="match status" value="1"/>
</dbReference>
<dbReference type="InterPro" id="IPR050356">
    <property type="entry name" value="SulA_CellDiv_inhibitor"/>
</dbReference>
<gene>
    <name evidence="3" type="ORF">EHF44_19290</name>
</gene>
<dbReference type="InterPro" id="IPR043502">
    <property type="entry name" value="DNA/RNA_pol_sf"/>
</dbReference>
<evidence type="ECO:0000313" key="3">
    <source>
        <dbReference type="EMBL" id="AZG15618.1"/>
    </source>
</evidence>
<evidence type="ECO:0000259" key="2">
    <source>
        <dbReference type="Pfam" id="PF00817"/>
    </source>
</evidence>
<dbReference type="OrthoDB" id="625722at2"/>
<accession>A0A3G8H5E8</accession>
<evidence type="ECO:0000313" key="4">
    <source>
        <dbReference type="Proteomes" id="UP000270411"/>
    </source>
</evidence>
<dbReference type="PANTHER" id="PTHR35369">
    <property type="entry name" value="BLR3025 PROTEIN-RELATED"/>
    <property type="match status" value="1"/>
</dbReference>
<dbReference type="RefSeq" id="WP_124685351.1">
    <property type="nucleotide sequence ID" value="NZ_CP033970.1"/>
</dbReference>
<feature type="domain" description="UmuC" evidence="2">
    <location>
        <begin position="38"/>
        <end position="159"/>
    </location>
</feature>
<protein>
    <submittedName>
        <fullName evidence="3">DNA polymerase Y family protein</fullName>
    </submittedName>
</protein>
<reference evidence="4" key="1">
    <citation type="submission" date="2018-11" db="EMBL/GenBank/DDBJ databases">
        <title>FDA dAtabase for Regulatory Grade micrObial Sequences (FDA-ARGOS): Supporting development and validation of Infectious Disease Dx tests.</title>
        <authorList>
            <person name="Goldberg B."/>
            <person name="Campos J."/>
            <person name="Tallon L."/>
            <person name="Sadzewicz L."/>
            <person name="Zhao X."/>
            <person name="Vavikolanu K."/>
            <person name="Mehta A."/>
            <person name="Aluvathingal J."/>
            <person name="Nadendla S."/>
            <person name="Geyer C."/>
            <person name="Nandy P."/>
            <person name="Yan Y."/>
            <person name="Sichtig H."/>
        </authorList>
    </citation>
    <scope>NUCLEOTIDE SEQUENCE [LARGE SCALE GENOMIC DNA]</scope>
    <source>
        <strain evidence="4">FDAARGOS_614</strain>
    </source>
</reference>
<dbReference type="SUPFAM" id="SSF56672">
    <property type="entry name" value="DNA/RNA polymerases"/>
    <property type="match status" value="1"/>
</dbReference>